<keyword evidence="2 5" id="KW-0812">Transmembrane</keyword>
<evidence type="ECO:0000313" key="7">
    <source>
        <dbReference type="EMBL" id="GCC30939.1"/>
    </source>
</evidence>
<dbReference type="Proteomes" id="UP000287033">
    <property type="component" value="Unassembled WGS sequence"/>
</dbReference>
<reference evidence="7 8" key="1">
    <citation type="journal article" date="2018" name="Nat. Ecol. Evol.">
        <title>Shark genomes provide insights into elasmobranch evolution and the origin of vertebrates.</title>
        <authorList>
            <person name="Hara Y"/>
            <person name="Yamaguchi K"/>
            <person name="Onimaru K"/>
            <person name="Kadota M"/>
            <person name="Koyanagi M"/>
            <person name="Keeley SD"/>
            <person name="Tatsumi K"/>
            <person name="Tanaka K"/>
            <person name="Motone F"/>
            <person name="Kageyama Y"/>
            <person name="Nozu R"/>
            <person name="Adachi N"/>
            <person name="Nishimura O"/>
            <person name="Nakagawa R"/>
            <person name="Tanegashima C"/>
            <person name="Kiyatake I"/>
            <person name="Matsumoto R"/>
            <person name="Murakumo K"/>
            <person name="Nishida K"/>
            <person name="Terakita A"/>
            <person name="Kuratani S"/>
            <person name="Sato K"/>
            <person name="Hyodo S Kuraku.S."/>
        </authorList>
    </citation>
    <scope>NUCLEOTIDE SEQUENCE [LARGE SCALE GENOMIC DNA]</scope>
</reference>
<gene>
    <name evidence="7" type="ORF">chiPu_0009393</name>
</gene>
<dbReference type="InterPro" id="IPR043203">
    <property type="entry name" value="VGCC_Ca_Na"/>
</dbReference>
<dbReference type="AlphaFoldDB" id="A0A401SKM6"/>
<accession>A0A401SKM6</accession>
<sequence length="372" mass="43016">MLTYLGNTLIFMIVGVVISQRSLEYMSISDGFFIIVLYFGLNTIRLVLIVGLSPLLSRLGYGFNWRWAAVCIWSGTKGAFTLSLALMAYQLEGLDEVNVRNKILLHVSGTVVHVDDLLQNTRTARCPDCEKNIPWEPSLREIDDMMEEARIRVLKAQKTSYWRQYSAGMLNRQAARTLISITENMIDSGRISKFCYRMVFTNAFEFFVYMAILLNVFPLILEYIPNVNVELEIELRTINYIFFVVYVVQALMKALAVRKAYIFDHWNQFDVFIITLAAADIIIDQLFERSVHKIRTVRIFRLVRLARVLRLLKIMIPTFIHLLNKQINKQLSFGYDIGKGYVVGEEDVSNLIDHISDQKVISEVMQYGKTKM</sequence>
<evidence type="ECO:0000313" key="8">
    <source>
        <dbReference type="Proteomes" id="UP000287033"/>
    </source>
</evidence>
<feature type="domain" description="Ion transport" evidence="6">
    <location>
        <begin position="203"/>
        <end position="321"/>
    </location>
</feature>
<feature type="transmembrane region" description="Helical" evidence="5">
    <location>
        <begin position="6"/>
        <end position="23"/>
    </location>
</feature>
<dbReference type="InterPro" id="IPR005821">
    <property type="entry name" value="Ion_trans_dom"/>
</dbReference>
<keyword evidence="4 5" id="KW-0472">Membrane</keyword>
<evidence type="ECO:0000256" key="2">
    <source>
        <dbReference type="ARBA" id="ARBA00022692"/>
    </source>
</evidence>
<feature type="transmembrane region" description="Helical" evidence="5">
    <location>
        <begin position="237"/>
        <end position="257"/>
    </location>
</feature>
<feature type="transmembrane region" description="Helical" evidence="5">
    <location>
        <begin position="35"/>
        <end position="55"/>
    </location>
</feature>
<keyword evidence="8" id="KW-1185">Reference proteome</keyword>
<dbReference type="Pfam" id="PF00520">
    <property type="entry name" value="Ion_trans"/>
    <property type="match status" value="1"/>
</dbReference>
<dbReference type="PANTHER" id="PTHR10037:SF62">
    <property type="entry name" value="SODIUM CHANNEL PROTEIN 60E"/>
    <property type="match status" value="1"/>
</dbReference>
<dbReference type="SUPFAM" id="SSF81324">
    <property type="entry name" value="Voltage-gated potassium channels"/>
    <property type="match status" value="1"/>
</dbReference>
<dbReference type="InterPro" id="IPR027359">
    <property type="entry name" value="Volt_channel_dom_sf"/>
</dbReference>
<evidence type="ECO:0000259" key="6">
    <source>
        <dbReference type="Pfam" id="PF00520"/>
    </source>
</evidence>
<comment type="subcellular location">
    <subcellularLocation>
        <location evidence="1">Membrane</location>
        <topology evidence="1">Multi-pass membrane protein</topology>
    </subcellularLocation>
</comment>
<evidence type="ECO:0000256" key="4">
    <source>
        <dbReference type="ARBA" id="ARBA00023136"/>
    </source>
</evidence>
<dbReference type="GO" id="GO:0005248">
    <property type="term" value="F:voltage-gated sodium channel activity"/>
    <property type="evidence" value="ECO:0007669"/>
    <property type="project" value="TreeGrafter"/>
</dbReference>
<evidence type="ECO:0000256" key="5">
    <source>
        <dbReference type="SAM" id="Phobius"/>
    </source>
</evidence>
<dbReference type="Gene3D" id="1.20.120.350">
    <property type="entry name" value="Voltage-gated potassium channels. Chain C"/>
    <property type="match status" value="1"/>
</dbReference>
<dbReference type="EMBL" id="BEZZ01000332">
    <property type="protein sequence ID" value="GCC30939.1"/>
    <property type="molecule type" value="Genomic_DNA"/>
</dbReference>
<keyword evidence="3 5" id="KW-1133">Transmembrane helix</keyword>
<dbReference type="STRING" id="137246.A0A401SKM6"/>
<feature type="transmembrane region" description="Helical" evidence="5">
    <location>
        <begin position="194"/>
        <end position="217"/>
    </location>
</feature>
<dbReference type="GO" id="GO:0001518">
    <property type="term" value="C:voltage-gated sodium channel complex"/>
    <property type="evidence" value="ECO:0007669"/>
    <property type="project" value="TreeGrafter"/>
</dbReference>
<protein>
    <recommendedName>
        <fullName evidence="6">Ion transport domain-containing protein</fullName>
    </recommendedName>
</protein>
<name>A0A401SKM6_CHIPU</name>
<dbReference type="PANTHER" id="PTHR10037">
    <property type="entry name" value="VOLTAGE-GATED CATION CHANNEL CALCIUM AND SODIUM"/>
    <property type="match status" value="1"/>
</dbReference>
<proteinExistence type="predicted"/>
<organism evidence="7 8">
    <name type="scientific">Chiloscyllium punctatum</name>
    <name type="common">Brownbanded bambooshark</name>
    <name type="synonym">Hemiscyllium punctatum</name>
    <dbReference type="NCBI Taxonomy" id="137246"/>
    <lineage>
        <taxon>Eukaryota</taxon>
        <taxon>Metazoa</taxon>
        <taxon>Chordata</taxon>
        <taxon>Craniata</taxon>
        <taxon>Vertebrata</taxon>
        <taxon>Chondrichthyes</taxon>
        <taxon>Elasmobranchii</taxon>
        <taxon>Galeomorphii</taxon>
        <taxon>Galeoidea</taxon>
        <taxon>Orectolobiformes</taxon>
        <taxon>Hemiscylliidae</taxon>
        <taxon>Chiloscyllium</taxon>
    </lineage>
</organism>
<comment type="caution">
    <text evidence="7">The sequence shown here is derived from an EMBL/GenBank/DDBJ whole genome shotgun (WGS) entry which is preliminary data.</text>
</comment>
<evidence type="ECO:0000256" key="3">
    <source>
        <dbReference type="ARBA" id="ARBA00022989"/>
    </source>
</evidence>
<evidence type="ECO:0000256" key="1">
    <source>
        <dbReference type="ARBA" id="ARBA00004141"/>
    </source>
</evidence>
<dbReference type="OrthoDB" id="441412at2759"/>